<dbReference type="InterPro" id="IPR000843">
    <property type="entry name" value="HTH_LacI"/>
</dbReference>
<dbReference type="PANTHER" id="PTHR30146:SF109">
    <property type="entry name" value="HTH-TYPE TRANSCRIPTIONAL REGULATOR GALS"/>
    <property type="match status" value="1"/>
</dbReference>
<reference evidence="6" key="1">
    <citation type="submission" date="2016-10" db="EMBL/GenBank/DDBJ databases">
        <authorList>
            <person name="Varghese N."/>
            <person name="Submissions S."/>
        </authorList>
    </citation>
    <scope>NUCLEOTIDE SEQUENCE [LARGE SCALE GENOMIC DNA]</scope>
    <source>
        <strain evidence="6">DSM 45501</strain>
    </source>
</reference>
<dbReference type="InterPro" id="IPR046335">
    <property type="entry name" value="LacI/GalR-like_sensor"/>
</dbReference>
<evidence type="ECO:0000256" key="3">
    <source>
        <dbReference type="ARBA" id="ARBA00023163"/>
    </source>
</evidence>
<gene>
    <name evidence="5" type="ORF">SAMN04487904_10119</name>
</gene>
<dbReference type="CDD" id="cd01392">
    <property type="entry name" value="HTH_LacI"/>
    <property type="match status" value="1"/>
</dbReference>
<keyword evidence="6" id="KW-1185">Reference proteome</keyword>
<keyword evidence="3" id="KW-0804">Transcription</keyword>
<organism evidence="5 6">
    <name type="scientific">Actinopolyspora righensis</name>
    <dbReference type="NCBI Taxonomy" id="995060"/>
    <lineage>
        <taxon>Bacteria</taxon>
        <taxon>Bacillati</taxon>
        <taxon>Actinomycetota</taxon>
        <taxon>Actinomycetes</taxon>
        <taxon>Actinopolysporales</taxon>
        <taxon>Actinopolysporaceae</taxon>
        <taxon>Actinopolyspora</taxon>
        <taxon>Actinopolyspora alba group</taxon>
    </lineage>
</organism>
<name>A0A1I6X224_9ACTN</name>
<dbReference type="GO" id="GO:0003700">
    <property type="term" value="F:DNA-binding transcription factor activity"/>
    <property type="evidence" value="ECO:0007669"/>
    <property type="project" value="TreeGrafter"/>
</dbReference>
<sequence>MARNDISPRRPAVMADVARLAGVSHQTVSRVLNEHPSVSPATRDRILAAIEQLDYRPNSAARALVTRRTRGIGVVSFTTTLFGPASTLYAIEQAARLAGYFVSVANVEDVDEDAIRHAVERLGSQFVEGIIAIAPQRVAVEALRHVPSDLPLVVVEGGGGGGHPVVCVDQVEGARLATRHLLDRKVGTVWHVAGPIDWLEAQGRVSGWRSELERAAVTVPEVLRGDWTPASGYANGQLLAERGDVRAVFVANDQMALGVLRAFHERGLRIPDDVLVAGFDDSPDSAFFTPPLTTVRQNFDAVGRHSMELLLQRIDDPTQAATSAVVPPELVTRQSTLGSSWETSGR</sequence>
<dbReference type="PROSITE" id="PS50932">
    <property type="entry name" value="HTH_LACI_2"/>
    <property type="match status" value="1"/>
</dbReference>
<dbReference type="Pfam" id="PF13377">
    <property type="entry name" value="Peripla_BP_3"/>
    <property type="match status" value="1"/>
</dbReference>
<dbReference type="SMART" id="SM00354">
    <property type="entry name" value="HTH_LACI"/>
    <property type="match status" value="1"/>
</dbReference>
<dbReference type="Gene3D" id="3.40.50.2300">
    <property type="match status" value="2"/>
</dbReference>
<dbReference type="STRING" id="995060.SAMN04487904_10119"/>
<dbReference type="CDD" id="cd01574">
    <property type="entry name" value="PBP1_LacI"/>
    <property type="match status" value="1"/>
</dbReference>
<evidence type="ECO:0000313" key="6">
    <source>
        <dbReference type="Proteomes" id="UP000199165"/>
    </source>
</evidence>
<dbReference type="RefSeq" id="WP_092972528.1">
    <property type="nucleotide sequence ID" value="NZ_FPAT01000001.1"/>
</dbReference>
<dbReference type="PROSITE" id="PS00356">
    <property type="entry name" value="HTH_LACI_1"/>
    <property type="match status" value="1"/>
</dbReference>
<dbReference type="PANTHER" id="PTHR30146">
    <property type="entry name" value="LACI-RELATED TRANSCRIPTIONAL REPRESSOR"/>
    <property type="match status" value="1"/>
</dbReference>
<dbReference type="Proteomes" id="UP000199165">
    <property type="component" value="Unassembled WGS sequence"/>
</dbReference>
<evidence type="ECO:0000313" key="5">
    <source>
        <dbReference type="EMBL" id="SFT32300.1"/>
    </source>
</evidence>
<protein>
    <submittedName>
        <fullName evidence="5">Transcriptional regulator, LacI family</fullName>
    </submittedName>
</protein>
<keyword evidence="2" id="KW-0238">DNA-binding</keyword>
<dbReference type="InterPro" id="IPR010982">
    <property type="entry name" value="Lambda_DNA-bd_dom_sf"/>
</dbReference>
<feature type="domain" description="HTH lacI-type" evidence="4">
    <location>
        <begin position="12"/>
        <end position="66"/>
    </location>
</feature>
<evidence type="ECO:0000256" key="2">
    <source>
        <dbReference type="ARBA" id="ARBA00023125"/>
    </source>
</evidence>
<dbReference type="Pfam" id="PF00356">
    <property type="entry name" value="LacI"/>
    <property type="match status" value="1"/>
</dbReference>
<evidence type="ECO:0000256" key="1">
    <source>
        <dbReference type="ARBA" id="ARBA00023015"/>
    </source>
</evidence>
<dbReference type="SUPFAM" id="SSF47413">
    <property type="entry name" value="lambda repressor-like DNA-binding domains"/>
    <property type="match status" value="1"/>
</dbReference>
<dbReference type="EMBL" id="FPAT01000001">
    <property type="protein sequence ID" value="SFT32300.1"/>
    <property type="molecule type" value="Genomic_DNA"/>
</dbReference>
<dbReference type="GO" id="GO:0000976">
    <property type="term" value="F:transcription cis-regulatory region binding"/>
    <property type="evidence" value="ECO:0007669"/>
    <property type="project" value="TreeGrafter"/>
</dbReference>
<dbReference type="InterPro" id="IPR028082">
    <property type="entry name" value="Peripla_BP_I"/>
</dbReference>
<dbReference type="AlphaFoldDB" id="A0A1I6X224"/>
<accession>A0A1I6X224</accession>
<keyword evidence="1" id="KW-0805">Transcription regulation</keyword>
<evidence type="ECO:0000259" key="4">
    <source>
        <dbReference type="PROSITE" id="PS50932"/>
    </source>
</evidence>
<proteinExistence type="predicted"/>
<dbReference type="SUPFAM" id="SSF53822">
    <property type="entry name" value="Periplasmic binding protein-like I"/>
    <property type="match status" value="1"/>
</dbReference>
<dbReference type="Gene3D" id="1.10.260.40">
    <property type="entry name" value="lambda repressor-like DNA-binding domains"/>
    <property type="match status" value="1"/>
</dbReference>